<keyword evidence="2" id="KW-1185">Reference proteome</keyword>
<comment type="caution">
    <text evidence="1">The sequence shown here is derived from an EMBL/GenBank/DDBJ whole genome shotgun (WGS) entry which is preliminary data.</text>
</comment>
<accession>A0ABP8QJF9</accession>
<reference evidence="2" key="1">
    <citation type="journal article" date="2019" name="Int. J. Syst. Evol. Microbiol.">
        <title>The Global Catalogue of Microorganisms (GCM) 10K type strain sequencing project: providing services to taxonomists for standard genome sequencing and annotation.</title>
        <authorList>
            <consortium name="The Broad Institute Genomics Platform"/>
            <consortium name="The Broad Institute Genome Sequencing Center for Infectious Disease"/>
            <person name="Wu L."/>
            <person name="Ma J."/>
        </authorList>
    </citation>
    <scope>NUCLEOTIDE SEQUENCE [LARGE SCALE GENOMIC DNA]</scope>
    <source>
        <strain evidence="2">JCM 32226</strain>
    </source>
</reference>
<gene>
    <name evidence="1" type="ORF">GCM10023095_29020</name>
</gene>
<proteinExistence type="predicted"/>
<organism evidence="1 2">
    <name type="scientific">Pseudaeromonas paramecii</name>
    <dbReference type="NCBI Taxonomy" id="2138166"/>
    <lineage>
        <taxon>Bacteria</taxon>
        <taxon>Pseudomonadati</taxon>
        <taxon>Pseudomonadota</taxon>
        <taxon>Gammaproteobacteria</taxon>
        <taxon>Aeromonadales</taxon>
        <taxon>Aeromonadaceae</taxon>
        <taxon>Pseudaeromonas</taxon>
    </lineage>
</organism>
<sequence length="62" mass="7381">MWRNPQSLMLTKMKFQHSWAYLDNLQFLELAIAQYAIKTTEIPHLCKIWNIYAVLQDGQIRG</sequence>
<name>A0ABP8QJF9_9GAMM</name>
<evidence type="ECO:0000313" key="1">
    <source>
        <dbReference type="EMBL" id="GAA4503163.1"/>
    </source>
</evidence>
<dbReference type="Proteomes" id="UP001501321">
    <property type="component" value="Unassembled WGS sequence"/>
</dbReference>
<dbReference type="EMBL" id="BAABFC010000023">
    <property type="protein sequence ID" value="GAA4503163.1"/>
    <property type="molecule type" value="Genomic_DNA"/>
</dbReference>
<evidence type="ECO:0000313" key="2">
    <source>
        <dbReference type="Proteomes" id="UP001501321"/>
    </source>
</evidence>
<protein>
    <submittedName>
        <fullName evidence="1">Uncharacterized protein</fullName>
    </submittedName>
</protein>